<name>A0A5B2XEA4_9PSEU</name>
<dbReference type="AlphaFoldDB" id="A0A5B2XEA4"/>
<dbReference type="OrthoDB" id="3777963at2"/>
<evidence type="ECO:0000256" key="5">
    <source>
        <dbReference type="ARBA" id="ARBA00023163"/>
    </source>
</evidence>
<evidence type="ECO:0000256" key="3">
    <source>
        <dbReference type="ARBA" id="ARBA00023082"/>
    </source>
</evidence>
<dbReference type="GO" id="GO:0006352">
    <property type="term" value="P:DNA-templated transcription initiation"/>
    <property type="evidence" value="ECO:0007669"/>
    <property type="project" value="InterPro"/>
</dbReference>
<reference evidence="8 9" key="2">
    <citation type="submission" date="2019-09" db="EMBL/GenBank/DDBJ databases">
        <authorList>
            <person name="Jin C."/>
        </authorList>
    </citation>
    <scope>NUCLEOTIDE SEQUENCE [LARGE SCALE GENOMIC DNA]</scope>
    <source>
        <strain evidence="8 9">AN110305</strain>
    </source>
</reference>
<keyword evidence="2" id="KW-0805">Transcription regulation</keyword>
<evidence type="ECO:0000256" key="1">
    <source>
        <dbReference type="ARBA" id="ARBA00010641"/>
    </source>
</evidence>
<comment type="caution">
    <text evidence="8">The sequence shown here is derived from an EMBL/GenBank/DDBJ whole genome shotgun (WGS) entry which is preliminary data.</text>
</comment>
<dbReference type="InterPro" id="IPR013324">
    <property type="entry name" value="RNA_pol_sigma_r3/r4-like"/>
</dbReference>
<protein>
    <submittedName>
        <fullName evidence="8">Sigma-70 family RNA polymerase sigma factor</fullName>
    </submittedName>
</protein>
<dbReference type="SUPFAM" id="SSF88659">
    <property type="entry name" value="Sigma3 and sigma4 domains of RNA polymerase sigma factors"/>
    <property type="match status" value="1"/>
</dbReference>
<evidence type="ECO:0000313" key="8">
    <source>
        <dbReference type="EMBL" id="KAA2261389.1"/>
    </source>
</evidence>
<feature type="domain" description="RNA polymerase sigma factor 70 region 4 type 2" evidence="7">
    <location>
        <begin position="110"/>
        <end position="158"/>
    </location>
</feature>
<dbReference type="PANTHER" id="PTHR43133">
    <property type="entry name" value="RNA POLYMERASE ECF-TYPE SIGMA FACTO"/>
    <property type="match status" value="1"/>
</dbReference>
<dbReference type="InterPro" id="IPR014284">
    <property type="entry name" value="RNA_pol_sigma-70_dom"/>
</dbReference>
<evidence type="ECO:0000259" key="6">
    <source>
        <dbReference type="Pfam" id="PF04542"/>
    </source>
</evidence>
<dbReference type="RefSeq" id="WP_149850467.1">
    <property type="nucleotide sequence ID" value="NZ_VUOB01000028.1"/>
</dbReference>
<accession>A0A5B2XEA4</accession>
<sequence length="229" mass="25668">MTAGTVAPAGFREFFESSSPGMLARALALTGNRHDAEDAVQEAYAEALRRWDTVGGYDAPDAWVYLVVRQRCWKAARRWRRSSSLDSLELAAWRTNSSTERAAEALIALGALAALRGRQRMVMGLHLLHGMTSREIADELGMTDNAVRQSLLKARVRLSKELAATRLGHLSPTERAVEERSTALDRATRTMQWLADTLHATEDWLRAGIEENDRGRRRVLGEILARWSR</sequence>
<dbReference type="NCBIfam" id="TIGR02937">
    <property type="entry name" value="sigma70-ECF"/>
    <property type="match status" value="1"/>
</dbReference>
<keyword evidence="4" id="KW-0238">DNA-binding</keyword>
<gene>
    <name evidence="8" type="ORF">F0L68_16465</name>
</gene>
<dbReference type="InterPro" id="IPR039425">
    <property type="entry name" value="RNA_pol_sigma-70-like"/>
</dbReference>
<dbReference type="SUPFAM" id="SSF88946">
    <property type="entry name" value="Sigma2 domain of RNA polymerase sigma factors"/>
    <property type="match status" value="1"/>
</dbReference>
<evidence type="ECO:0000259" key="7">
    <source>
        <dbReference type="Pfam" id="PF08281"/>
    </source>
</evidence>
<keyword evidence="9" id="KW-1185">Reference proteome</keyword>
<dbReference type="Gene3D" id="1.10.1740.10">
    <property type="match status" value="1"/>
</dbReference>
<dbReference type="GO" id="GO:0016987">
    <property type="term" value="F:sigma factor activity"/>
    <property type="evidence" value="ECO:0007669"/>
    <property type="project" value="UniProtKB-KW"/>
</dbReference>
<dbReference type="GO" id="GO:0003677">
    <property type="term" value="F:DNA binding"/>
    <property type="evidence" value="ECO:0007669"/>
    <property type="project" value="UniProtKB-KW"/>
</dbReference>
<proteinExistence type="inferred from homology"/>
<keyword evidence="5" id="KW-0804">Transcription</keyword>
<dbReference type="InterPro" id="IPR007627">
    <property type="entry name" value="RNA_pol_sigma70_r2"/>
</dbReference>
<evidence type="ECO:0000313" key="9">
    <source>
        <dbReference type="Proteomes" id="UP000323454"/>
    </source>
</evidence>
<dbReference type="Pfam" id="PF08281">
    <property type="entry name" value="Sigma70_r4_2"/>
    <property type="match status" value="1"/>
</dbReference>
<comment type="similarity">
    <text evidence="1">Belongs to the sigma-70 factor family. ECF subfamily.</text>
</comment>
<dbReference type="PANTHER" id="PTHR43133:SF8">
    <property type="entry name" value="RNA POLYMERASE SIGMA FACTOR HI_1459-RELATED"/>
    <property type="match status" value="1"/>
</dbReference>
<dbReference type="Gene3D" id="1.10.10.10">
    <property type="entry name" value="Winged helix-like DNA-binding domain superfamily/Winged helix DNA-binding domain"/>
    <property type="match status" value="1"/>
</dbReference>
<reference evidence="8 9" key="1">
    <citation type="submission" date="2019-09" db="EMBL/GenBank/DDBJ databases">
        <title>Goodfellowia gen. nov., a new genus of the Pseudonocardineae related to Actinoalloteichus, containing Goodfellowia coeruleoviolacea gen. nov., comb. nov. gen. nov., comb. nov.</title>
        <authorList>
            <person name="Labeda D."/>
        </authorList>
    </citation>
    <scope>NUCLEOTIDE SEQUENCE [LARGE SCALE GENOMIC DNA]</scope>
    <source>
        <strain evidence="8 9">AN110305</strain>
    </source>
</reference>
<organism evidence="8 9">
    <name type="scientific">Solihabitans fulvus</name>
    <dbReference type="NCBI Taxonomy" id="1892852"/>
    <lineage>
        <taxon>Bacteria</taxon>
        <taxon>Bacillati</taxon>
        <taxon>Actinomycetota</taxon>
        <taxon>Actinomycetes</taxon>
        <taxon>Pseudonocardiales</taxon>
        <taxon>Pseudonocardiaceae</taxon>
        <taxon>Solihabitans</taxon>
    </lineage>
</organism>
<evidence type="ECO:0000256" key="4">
    <source>
        <dbReference type="ARBA" id="ARBA00023125"/>
    </source>
</evidence>
<dbReference type="Pfam" id="PF04542">
    <property type="entry name" value="Sigma70_r2"/>
    <property type="match status" value="1"/>
</dbReference>
<keyword evidence="3" id="KW-0731">Sigma factor</keyword>
<feature type="domain" description="RNA polymerase sigma-70 region 2" evidence="6">
    <location>
        <begin position="15"/>
        <end position="80"/>
    </location>
</feature>
<dbReference type="InterPro" id="IPR036388">
    <property type="entry name" value="WH-like_DNA-bd_sf"/>
</dbReference>
<dbReference type="EMBL" id="VUOB01000028">
    <property type="protein sequence ID" value="KAA2261389.1"/>
    <property type="molecule type" value="Genomic_DNA"/>
</dbReference>
<evidence type="ECO:0000256" key="2">
    <source>
        <dbReference type="ARBA" id="ARBA00023015"/>
    </source>
</evidence>
<dbReference type="InterPro" id="IPR013249">
    <property type="entry name" value="RNA_pol_sigma70_r4_t2"/>
</dbReference>
<dbReference type="Proteomes" id="UP000323454">
    <property type="component" value="Unassembled WGS sequence"/>
</dbReference>
<dbReference type="InterPro" id="IPR013325">
    <property type="entry name" value="RNA_pol_sigma_r2"/>
</dbReference>